<accession>A0ABP7TKM5</accession>
<evidence type="ECO:0000313" key="4">
    <source>
        <dbReference type="Proteomes" id="UP001501747"/>
    </source>
</evidence>
<keyword evidence="2" id="KW-0732">Signal</keyword>
<feature type="signal peptide" evidence="2">
    <location>
        <begin position="1"/>
        <end position="25"/>
    </location>
</feature>
<feature type="region of interest" description="Disordered" evidence="1">
    <location>
        <begin position="26"/>
        <end position="46"/>
    </location>
</feature>
<evidence type="ECO:0000256" key="1">
    <source>
        <dbReference type="SAM" id="MobiDB-lite"/>
    </source>
</evidence>
<dbReference type="InterPro" id="IPR024520">
    <property type="entry name" value="DUF3558"/>
</dbReference>
<gene>
    <name evidence="3" type="ORF">GCM10022247_60850</name>
</gene>
<dbReference type="EMBL" id="BAABAL010000019">
    <property type="protein sequence ID" value="GAA4027735.1"/>
    <property type="molecule type" value="Genomic_DNA"/>
</dbReference>
<evidence type="ECO:0000313" key="3">
    <source>
        <dbReference type="EMBL" id="GAA4027735.1"/>
    </source>
</evidence>
<dbReference type="Pfam" id="PF12079">
    <property type="entry name" value="DUF3558"/>
    <property type="match status" value="1"/>
</dbReference>
<organism evidence="3 4">
    <name type="scientific">Allokutzneria multivorans</name>
    <dbReference type="NCBI Taxonomy" id="1142134"/>
    <lineage>
        <taxon>Bacteria</taxon>
        <taxon>Bacillati</taxon>
        <taxon>Actinomycetota</taxon>
        <taxon>Actinomycetes</taxon>
        <taxon>Pseudonocardiales</taxon>
        <taxon>Pseudonocardiaceae</taxon>
        <taxon>Allokutzneria</taxon>
    </lineage>
</organism>
<evidence type="ECO:0008006" key="5">
    <source>
        <dbReference type="Google" id="ProtNLM"/>
    </source>
</evidence>
<dbReference type="Proteomes" id="UP001501747">
    <property type="component" value="Unassembled WGS sequence"/>
</dbReference>
<reference evidence="4" key="1">
    <citation type="journal article" date="2019" name="Int. J. Syst. Evol. Microbiol.">
        <title>The Global Catalogue of Microorganisms (GCM) 10K type strain sequencing project: providing services to taxonomists for standard genome sequencing and annotation.</title>
        <authorList>
            <consortium name="The Broad Institute Genomics Platform"/>
            <consortium name="The Broad Institute Genome Sequencing Center for Infectious Disease"/>
            <person name="Wu L."/>
            <person name="Ma J."/>
        </authorList>
    </citation>
    <scope>NUCLEOTIDE SEQUENCE [LARGE SCALE GENOMIC DNA]</scope>
    <source>
        <strain evidence="4">JCM 17342</strain>
    </source>
</reference>
<feature type="chain" id="PRO_5045788844" description="DUF3558 domain-containing protein" evidence="2">
    <location>
        <begin position="26"/>
        <end position="195"/>
    </location>
</feature>
<proteinExistence type="predicted"/>
<keyword evidence="4" id="KW-1185">Reference proteome</keyword>
<name>A0ABP7TKM5_9PSEU</name>
<sequence>MRPSSTSGMAAVAFVAAMSAAGCTASHVGTASPQPMSSTTIGGGDRPRELKIDGLKACELLTEAQRVELVITRPPHHREDPIFESDACNFNNHTASTTLSLYVMTRRDMRSFSPGEANGVVRSVRVLGFSGFQVHPEEYVPLSPHCSVNIGVSEGQVLRAGYSTLGEEHALPQDEVCRRATRGLEMALGNILAKG</sequence>
<feature type="compositionally biased region" description="Polar residues" evidence="1">
    <location>
        <begin position="27"/>
        <end position="40"/>
    </location>
</feature>
<evidence type="ECO:0000256" key="2">
    <source>
        <dbReference type="SAM" id="SignalP"/>
    </source>
</evidence>
<comment type="caution">
    <text evidence="3">The sequence shown here is derived from an EMBL/GenBank/DDBJ whole genome shotgun (WGS) entry which is preliminary data.</text>
</comment>
<dbReference type="PROSITE" id="PS51257">
    <property type="entry name" value="PROKAR_LIPOPROTEIN"/>
    <property type="match status" value="1"/>
</dbReference>
<protein>
    <recommendedName>
        <fullName evidence="5">DUF3558 domain-containing protein</fullName>
    </recommendedName>
</protein>